<dbReference type="RefSeq" id="WP_121202335.1">
    <property type="nucleotide sequence ID" value="NZ_RBZP01000001.1"/>
</dbReference>
<dbReference type="Proteomes" id="UP000269301">
    <property type="component" value="Unassembled WGS sequence"/>
</dbReference>
<dbReference type="EMBL" id="RBZP01000001">
    <property type="protein sequence ID" value="RKQ37253.1"/>
    <property type="molecule type" value="Genomic_DNA"/>
</dbReference>
<sequence>MENHKSELNNFKGHKVKVTYPDVHFHTMKGLLLEINDDHIVLKHDEDDVVHYIKLDKIRGISKNTKDVVPEMKKKIPFTNCSTFPDLLRAYENSWVKLTREGVKTIQGFISKVQNSHIIFIVKDEISIIPLQQIAYLSSKEVMHTTKKEKEECKNHRSSEDKHVHKPKKEDKGDAKEEKQKQPKKKDPSFIIPFKEIPKLIQKENKRNHSEPNSGGRKKVVYRSTSNRKKKRVR</sequence>
<feature type="compositionally biased region" description="Basic residues" evidence="1">
    <location>
        <begin position="216"/>
        <end position="234"/>
    </location>
</feature>
<evidence type="ECO:0008006" key="4">
    <source>
        <dbReference type="Google" id="ProtNLM"/>
    </source>
</evidence>
<protein>
    <recommendedName>
        <fullName evidence="4">Spore coat protein B</fullName>
    </recommendedName>
</protein>
<organism evidence="2 3">
    <name type="scientific">Oceanobacillus halophilus</name>
    <dbReference type="NCBI Taxonomy" id="930130"/>
    <lineage>
        <taxon>Bacteria</taxon>
        <taxon>Bacillati</taxon>
        <taxon>Bacillota</taxon>
        <taxon>Bacilli</taxon>
        <taxon>Bacillales</taxon>
        <taxon>Bacillaceae</taxon>
        <taxon>Oceanobacillus</taxon>
    </lineage>
</organism>
<accession>A0A495ABM9</accession>
<feature type="compositionally biased region" description="Basic and acidic residues" evidence="1">
    <location>
        <begin position="147"/>
        <end position="188"/>
    </location>
</feature>
<feature type="region of interest" description="Disordered" evidence="1">
    <location>
        <begin position="147"/>
        <end position="234"/>
    </location>
</feature>
<evidence type="ECO:0000256" key="1">
    <source>
        <dbReference type="SAM" id="MobiDB-lite"/>
    </source>
</evidence>
<name>A0A495ABM9_9BACI</name>
<reference evidence="2 3" key="1">
    <citation type="journal article" date="2016" name="Int. J. Syst. Evol. Microbiol.">
        <title>Oceanobacillus halophilus sp. nov., a novel moderately halophilic bacterium from a hypersaline lake.</title>
        <authorList>
            <person name="Amoozegar M.A."/>
            <person name="Bagheri M."/>
            <person name="Makhdoumi A."/>
            <person name="Nikou M.M."/>
            <person name="Fazeli S.A.S."/>
            <person name="Schumann P."/>
            <person name="Sproer C."/>
            <person name="Sanchez-Porro C."/>
            <person name="Ventosa A."/>
        </authorList>
    </citation>
    <scope>NUCLEOTIDE SEQUENCE [LARGE SCALE GENOMIC DNA]</scope>
    <source>
        <strain evidence="2 3">DSM 23996</strain>
    </source>
</reference>
<dbReference type="AlphaFoldDB" id="A0A495ABM9"/>
<evidence type="ECO:0000313" key="3">
    <source>
        <dbReference type="Proteomes" id="UP000269301"/>
    </source>
</evidence>
<evidence type="ECO:0000313" key="2">
    <source>
        <dbReference type="EMBL" id="RKQ37253.1"/>
    </source>
</evidence>
<feature type="compositionally biased region" description="Basic and acidic residues" evidence="1">
    <location>
        <begin position="196"/>
        <end position="210"/>
    </location>
</feature>
<dbReference type="OrthoDB" id="2973701at2"/>
<keyword evidence="3" id="KW-1185">Reference proteome</keyword>
<comment type="caution">
    <text evidence="2">The sequence shown here is derived from an EMBL/GenBank/DDBJ whole genome shotgun (WGS) entry which is preliminary data.</text>
</comment>
<proteinExistence type="predicted"/>
<gene>
    <name evidence="2" type="ORF">D8M06_00110</name>
</gene>